<evidence type="ECO:0000313" key="3">
    <source>
        <dbReference type="Proteomes" id="UP000552097"/>
    </source>
</evidence>
<feature type="signal peptide" evidence="1">
    <location>
        <begin position="1"/>
        <end position="21"/>
    </location>
</feature>
<dbReference type="RefSeq" id="WP_184924472.1">
    <property type="nucleotide sequence ID" value="NZ_JACHMO010000001.1"/>
</dbReference>
<evidence type="ECO:0008006" key="4">
    <source>
        <dbReference type="Google" id="ProtNLM"/>
    </source>
</evidence>
<feature type="chain" id="PRO_5030574718" description="PknH-like protein" evidence="1">
    <location>
        <begin position="22"/>
        <end position="220"/>
    </location>
</feature>
<evidence type="ECO:0000313" key="2">
    <source>
        <dbReference type="EMBL" id="MBB5805737.1"/>
    </source>
</evidence>
<evidence type="ECO:0000256" key="1">
    <source>
        <dbReference type="SAM" id="SignalP"/>
    </source>
</evidence>
<dbReference type="AlphaFoldDB" id="A0A7W9M380"/>
<dbReference type="PROSITE" id="PS51257">
    <property type="entry name" value="PROKAR_LIPOPROTEIN"/>
    <property type="match status" value="1"/>
</dbReference>
<keyword evidence="1" id="KW-0732">Signal</keyword>
<protein>
    <recommendedName>
        <fullName evidence="4">PknH-like protein</fullName>
    </recommendedName>
</protein>
<reference evidence="2 3" key="1">
    <citation type="submission" date="2020-08" db="EMBL/GenBank/DDBJ databases">
        <title>Sequencing the genomes of 1000 actinobacteria strains.</title>
        <authorList>
            <person name="Klenk H.-P."/>
        </authorList>
    </citation>
    <scope>NUCLEOTIDE SEQUENCE [LARGE SCALE GENOMIC DNA]</scope>
    <source>
        <strain evidence="2 3">DSM 45486</strain>
    </source>
</reference>
<name>A0A7W9M380_9PSEU</name>
<accession>A0A7W9M380</accession>
<organism evidence="2 3">
    <name type="scientific">Saccharothrix ecbatanensis</name>
    <dbReference type="NCBI Taxonomy" id="1105145"/>
    <lineage>
        <taxon>Bacteria</taxon>
        <taxon>Bacillati</taxon>
        <taxon>Actinomycetota</taxon>
        <taxon>Actinomycetes</taxon>
        <taxon>Pseudonocardiales</taxon>
        <taxon>Pseudonocardiaceae</taxon>
        <taxon>Saccharothrix</taxon>
    </lineage>
</organism>
<dbReference type="EMBL" id="JACHMO010000001">
    <property type="protein sequence ID" value="MBB5805737.1"/>
    <property type="molecule type" value="Genomic_DNA"/>
</dbReference>
<gene>
    <name evidence="2" type="ORF">F4560_005505</name>
</gene>
<dbReference type="Proteomes" id="UP000552097">
    <property type="component" value="Unassembled WGS sequence"/>
</dbReference>
<comment type="caution">
    <text evidence="2">The sequence shown here is derived from an EMBL/GenBank/DDBJ whole genome shotgun (WGS) entry which is preliminary data.</text>
</comment>
<keyword evidence="3" id="KW-1185">Reference proteome</keyword>
<sequence length="220" mass="23066">MVRLGVVALLLATGVSGCSSAGGEAGGEQTDGEYGVLVEACDLVDTATVAVLARGLAKTVSRQGQRSGRQLSDRVDMTTCHLQFGGSDSLPIAPFDEFAPDTPGTPARRHVVVTAMRHHAVDGQSGTELARHWLTSDPQERVPDITALGLDDGDITQQPNGEESYTRIRAVDANLTLEIEYSGANIGAKPAGMPSDEGREGALRLLTDAAARRPCPISDC</sequence>
<proteinExistence type="predicted"/>